<feature type="transmembrane region" description="Helical" evidence="7">
    <location>
        <begin position="75"/>
        <end position="96"/>
    </location>
</feature>
<keyword evidence="6" id="KW-0325">Glycoprotein</keyword>
<feature type="transmembrane region" description="Helical" evidence="7">
    <location>
        <begin position="30"/>
        <end position="47"/>
    </location>
</feature>
<keyword evidence="3 7" id="KW-0812">Transmembrane</keyword>
<evidence type="ECO:0000256" key="5">
    <source>
        <dbReference type="ARBA" id="ARBA00023136"/>
    </source>
</evidence>
<name>A0AA38IYN9_9CUCU</name>
<dbReference type="Pfam" id="PF05478">
    <property type="entry name" value="Prominin"/>
    <property type="match status" value="1"/>
</dbReference>
<comment type="similarity">
    <text evidence="2">Belongs to the prominin family.</text>
</comment>
<accession>A0AA38IYN9</accession>
<evidence type="ECO:0000256" key="6">
    <source>
        <dbReference type="ARBA" id="ARBA00023180"/>
    </source>
</evidence>
<dbReference type="AlphaFoldDB" id="A0AA38IYN9"/>
<evidence type="ECO:0000256" key="4">
    <source>
        <dbReference type="ARBA" id="ARBA00022989"/>
    </source>
</evidence>
<evidence type="ECO:0000256" key="2">
    <source>
        <dbReference type="ARBA" id="ARBA00006058"/>
    </source>
</evidence>
<keyword evidence="9" id="KW-1185">Reference proteome</keyword>
<protein>
    <submittedName>
        <fullName evidence="8">Uncharacterized protein</fullName>
    </submittedName>
</protein>
<comment type="caution">
    <text evidence="8">The sequence shown here is derived from an EMBL/GenBank/DDBJ whole genome shotgun (WGS) entry which is preliminary data.</text>
</comment>
<comment type="subcellular location">
    <subcellularLocation>
        <location evidence="1">Membrane</location>
        <topology evidence="1">Multi-pass membrane protein</topology>
    </subcellularLocation>
</comment>
<dbReference type="EMBL" id="JALNTZ010000001">
    <property type="protein sequence ID" value="KAJ3664525.1"/>
    <property type="molecule type" value="Genomic_DNA"/>
</dbReference>
<dbReference type="GO" id="GO:0016020">
    <property type="term" value="C:membrane"/>
    <property type="evidence" value="ECO:0007669"/>
    <property type="project" value="UniProtKB-SubCell"/>
</dbReference>
<reference evidence="8" key="1">
    <citation type="journal article" date="2023" name="G3 (Bethesda)">
        <title>Whole genome assemblies of Zophobas morio and Tenebrio molitor.</title>
        <authorList>
            <person name="Kaur S."/>
            <person name="Stinson S.A."/>
            <person name="diCenzo G.C."/>
        </authorList>
    </citation>
    <scope>NUCLEOTIDE SEQUENCE</scope>
    <source>
        <strain evidence="8">QUZm001</strain>
    </source>
</reference>
<dbReference type="Proteomes" id="UP001168821">
    <property type="component" value="Unassembled WGS sequence"/>
</dbReference>
<proteinExistence type="inferred from homology"/>
<evidence type="ECO:0000256" key="3">
    <source>
        <dbReference type="ARBA" id="ARBA00022692"/>
    </source>
</evidence>
<sequence>MRIHNLRLEEEYLLFEVFSTIMGYLQPSEFPAVTIAIPFITLTYFCCSRGNLHRLRDESSDVTPDFRDKCVERTLTVLLLFFLILQLFPIGILFAGNEQISRQMSHSAAATAAAFDDLSTFLRNTHMQISFVATSSTDITIEAIRKDLEDIENLLGRPFQEELARETGIDGALEELEEVKIGSDEVTLLATQLLDECALVKTEGNSLQEKLTEVSRQLTLARQQCRSRDRALCYTLQYTGLEVVFSCGNLSSDPTMRQLERLQKEKNLDRNVEKARIAFTRLPERVSRETVPHVAEIKSVLTRKRTEVYKSAHSLDELSRSLSASIRSAQQAAVRAVEALNRWELWRWLSVLGSPCRVDSASSDYNVRLIYAKDGAKADGSEKLRQREFLLWPRQLLNH</sequence>
<keyword evidence="5 7" id="KW-0472">Membrane</keyword>
<evidence type="ECO:0000313" key="8">
    <source>
        <dbReference type="EMBL" id="KAJ3664525.1"/>
    </source>
</evidence>
<evidence type="ECO:0000313" key="9">
    <source>
        <dbReference type="Proteomes" id="UP001168821"/>
    </source>
</evidence>
<dbReference type="InterPro" id="IPR008795">
    <property type="entry name" value="Prominin"/>
</dbReference>
<dbReference type="PANTHER" id="PTHR22730">
    <property type="entry name" value="PROMININ PROM PROTEIN"/>
    <property type="match status" value="1"/>
</dbReference>
<keyword evidence="4 7" id="KW-1133">Transmembrane helix</keyword>
<evidence type="ECO:0000256" key="1">
    <source>
        <dbReference type="ARBA" id="ARBA00004141"/>
    </source>
</evidence>
<organism evidence="8 9">
    <name type="scientific">Zophobas morio</name>
    <dbReference type="NCBI Taxonomy" id="2755281"/>
    <lineage>
        <taxon>Eukaryota</taxon>
        <taxon>Metazoa</taxon>
        <taxon>Ecdysozoa</taxon>
        <taxon>Arthropoda</taxon>
        <taxon>Hexapoda</taxon>
        <taxon>Insecta</taxon>
        <taxon>Pterygota</taxon>
        <taxon>Neoptera</taxon>
        <taxon>Endopterygota</taxon>
        <taxon>Coleoptera</taxon>
        <taxon>Polyphaga</taxon>
        <taxon>Cucujiformia</taxon>
        <taxon>Tenebrionidae</taxon>
        <taxon>Zophobas</taxon>
    </lineage>
</organism>
<dbReference type="PANTHER" id="PTHR22730:SF1">
    <property type="entry name" value="PROMININ-LIKE PROTEIN"/>
    <property type="match status" value="1"/>
</dbReference>
<gene>
    <name evidence="8" type="ORF">Zmor_000084</name>
</gene>
<evidence type="ECO:0000256" key="7">
    <source>
        <dbReference type="SAM" id="Phobius"/>
    </source>
</evidence>